<evidence type="ECO:0000256" key="1">
    <source>
        <dbReference type="ARBA" id="ARBA00006865"/>
    </source>
</evidence>
<sequence length="591" mass="64224">MRHTLSTLTALLLCSSSFAADWDGLAVPADAGDGKTWQLQSSLSDDFSYSAPAEGKSQAFYERWSEGFINAWQGPGLTDYHNPNSRVENGELVITATRKAGTNEVYTGAIHTNESVQYPVYIETSSKIMDQVLANAVWMLSSDSTQEIDIVEAYGSSRADQTWFAERMHLAHHVFIRDPFQDYQPKDAGAWYADGRLWREQYSRVGVYWRDPWHLEYYIDGQLVRTVSGVDMIDPYNYTNGLGLSKPMQIIVDAEDQDWRSDNGILATDAELSDTSKNQFYVDWIRVYKPVADNGDDDGGSDNGGDNSAATIETNFADFISTGKEGTSVAGDTVTGFNPSGSGNINYNTIGDWAEYSINLPEAGQYRVELDTASTVASGLGADISIDDVYVGRIELQQTGGWESYQTFSLNDALTIGAGSHTVRIQSAGSAEWQWNGNSIRFVKVGESTDTSGDSNATAQPVTIEAESFVRTDGPYDGFQTYTQNGVGAINYNQRGDYAEYNFSVSAAGNYLFSAYTATPESGAALQVSIDGNAVATIDVASTGGWSNFAKTSASAGVALGAGSHTMTVKSAGNTTNTWEWNADRFELTPQ</sequence>
<organism evidence="8 9">
    <name type="scientific">Gilvimarinus japonicus</name>
    <dbReference type="NCBI Taxonomy" id="1796469"/>
    <lineage>
        <taxon>Bacteria</taxon>
        <taxon>Pseudomonadati</taxon>
        <taxon>Pseudomonadota</taxon>
        <taxon>Gammaproteobacteria</taxon>
        <taxon>Cellvibrionales</taxon>
        <taxon>Cellvibrionaceae</taxon>
        <taxon>Gilvimarinus</taxon>
    </lineage>
</organism>
<evidence type="ECO:0000256" key="2">
    <source>
        <dbReference type="ARBA" id="ARBA00022729"/>
    </source>
</evidence>
<dbReference type="InterPro" id="IPR005084">
    <property type="entry name" value="CBM6"/>
</dbReference>
<evidence type="ECO:0000313" key="8">
    <source>
        <dbReference type="EMBL" id="MFC3155472.1"/>
    </source>
</evidence>
<feature type="domain" description="GH16" evidence="7">
    <location>
        <begin position="20"/>
        <end position="293"/>
    </location>
</feature>
<dbReference type="PROSITE" id="PS51175">
    <property type="entry name" value="CBM6"/>
    <property type="match status" value="2"/>
</dbReference>
<dbReference type="InterPro" id="IPR000757">
    <property type="entry name" value="Beta-glucanase-like"/>
</dbReference>
<dbReference type="Gene3D" id="2.60.120.200">
    <property type="match status" value="1"/>
</dbReference>
<keyword evidence="9" id="KW-1185">Reference proteome</keyword>
<keyword evidence="4" id="KW-0326">Glycosidase</keyword>
<feature type="domain" description="CBM6" evidence="6">
    <location>
        <begin position="462"/>
        <end position="589"/>
    </location>
</feature>
<dbReference type="InterPro" id="IPR013320">
    <property type="entry name" value="ConA-like_dom_sf"/>
</dbReference>
<proteinExistence type="inferred from homology"/>
<feature type="signal peptide" evidence="5">
    <location>
        <begin position="1"/>
        <end position="19"/>
    </location>
</feature>
<reference evidence="9" key="1">
    <citation type="journal article" date="2019" name="Int. J. Syst. Evol. Microbiol.">
        <title>The Global Catalogue of Microorganisms (GCM) 10K type strain sequencing project: providing services to taxonomists for standard genome sequencing and annotation.</title>
        <authorList>
            <consortium name="The Broad Institute Genomics Platform"/>
            <consortium name="The Broad Institute Genome Sequencing Center for Infectious Disease"/>
            <person name="Wu L."/>
            <person name="Ma J."/>
        </authorList>
    </citation>
    <scope>NUCLEOTIDE SEQUENCE [LARGE SCALE GENOMIC DNA]</scope>
    <source>
        <strain evidence="9">KCTC 52141</strain>
    </source>
</reference>
<name>A0ABV7HVR2_9GAMM</name>
<evidence type="ECO:0000259" key="6">
    <source>
        <dbReference type="PROSITE" id="PS51175"/>
    </source>
</evidence>
<dbReference type="Pfam" id="PF03422">
    <property type="entry name" value="CBM_6"/>
    <property type="match status" value="2"/>
</dbReference>
<dbReference type="RefSeq" id="WP_382416178.1">
    <property type="nucleotide sequence ID" value="NZ_AP031500.1"/>
</dbReference>
<dbReference type="EMBL" id="JBHRTL010000006">
    <property type="protein sequence ID" value="MFC3155472.1"/>
    <property type="molecule type" value="Genomic_DNA"/>
</dbReference>
<dbReference type="SMART" id="SM00606">
    <property type="entry name" value="CBD_IV"/>
    <property type="match status" value="2"/>
</dbReference>
<dbReference type="InterPro" id="IPR008979">
    <property type="entry name" value="Galactose-bd-like_sf"/>
</dbReference>
<feature type="chain" id="PRO_5045180050" evidence="5">
    <location>
        <begin position="20"/>
        <end position="591"/>
    </location>
</feature>
<dbReference type="SUPFAM" id="SSF49785">
    <property type="entry name" value="Galactose-binding domain-like"/>
    <property type="match status" value="2"/>
</dbReference>
<dbReference type="PROSITE" id="PS51762">
    <property type="entry name" value="GH16_2"/>
    <property type="match status" value="1"/>
</dbReference>
<evidence type="ECO:0000256" key="5">
    <source>
        <dbReference type="SAM" id="SignalP"/>
    </source>
</evidence>
<feature type="domain" description="CBM6" evidence="6">
    <location>
        <begin position="310"/>
        <end position="443"/>
    </location>
</feature>
<keyword evidence="3" id="KW-0378">Hydrolase</keyword>
<dbReference type="InterPro" id="IPR006584">
    <property type="entry name" value="Cellulose-bd_IV"/>
</dbReference>
<keyword evidence="2 5" id="KW-0732">Signal</keyword>
<dbReference type="InterPro" id="IPR016287">
    <property type="entry name" value="Beta_agarase"/>
</dbReference>
<comment type="similarity">
    <text evidence="1">Belongs to the glycosyl hydrolase 16 family.</text>
</comment>
<gene>
    <name evidence="8" type="ORF">ACFOEB_09710</name>
</gene>
<dbReference type="CDD" id="cd02178">
    <property type="entry name" value="GH16_beta_agarase"/>
    <property type="match status" value="1"/>
</dbReference>
<dbReference type="SUPFAM" id="SSF49899">
    <property type="entry name" value="Concanavalin A-like lectins/glucanases"/>
    <property type="match status" value="1"/>
</dbReference>
<evidence type="ECO:0000259" key="7">
    <source>
        <dbReference type="PROSITE" id="PS51762"/>
    </source>
</evidence>
<accession>A0ABV7HVR2</accession>
<dbReference type="Proteomes" id="UP001595548">
    <property type="component" value="Unassembled WGS sequence"/>
</dbReference>
<protein>
    <submittedName>
        <fullName evidence="8">Carbohydrate-binding protein</fullName>
    </submittedName>
</protein>
<evidence type="ECO:0000256" key="3">
    <source>
        <dbReference type="ARBA" id="ARBA00022801"/>
    </source>
</evidence>
<dbReference type="CDD" id="cd04079">
    <property type="entry name" value="CBM6_agarase-like"/>
    <property type="match status" value="2"/>
</dbReference>
<evidence type="ECO:0000313" key="9">
    <source>
        <dbReference type="Proteomes" id="UP001595548"/>
    </source>
</evidence>
<evidence type="ECO:0000256" key="4">
    <source>
        <dbReference type="ARBA" id="ARBA00023295"/>
    </source>
</evidence>
<comment type="caution">
    <text evidence="8">The sequence shown here is derived from an EMBL/GenBank/DDBJ whole genome shotgun (WGS) entry which is preliminary data.</text>
</comment>
<dbReference type="Gene3D" id="2.60.120.260">
    <property type="entry name" value="Galactose-binding domain-like"/>
    <property type="match status" value="2"/>
</dbReference>